<comment type="caution">
    <text evidence="3">The sequence shown here is derived from an EMBL/GenBank/DDBJ whole genome shotgun (WGS) entry which is preliminary data.</text>
</comment>
<dbReference type="PANTHER" id="PTHR31088">
    <property type="entry name" value="MEMBRANE-ASSOCIATED PROTEIN VIPP1, CHLOROPLASTIC"/>
    <property type="match status" value="1"/>
</dbReference>
<comment type="similarity">
    <text evidence="1">Belongs to the PspA/Vipp/IM30 family.</text>
</comment>
<dbReference type="Pfam" id="PF04012">
    <property type="entry name" value="PspA_IM30"/>
    <property type="match status" value="1"/>
</dbReference>
<dbReference type="InterPro" id="IPR007157">
    <property type="entry name" value="PspA_VIPP1"/>
</dbReference>
<dbReference type="Proteomes" id="UP000683139">
    <property type="component" value="Unassembled WGS sequence"/>
</dbReference>
<gene>
    <name evidence="3" type="ORF">J40TS1_10970</name>
</gene>
<keyword evidence="2" id="KW-0175">Coiled coil</keyword>
<dbReference type="EMBL" id="BOSE01000001">
    <property type="protein sequence ID" value="GIP15455.1"/>
    <property type="molecule type" value="Genomic_DNA"/>
</dbReference>
<proteinExistence type="inferred from homology"/>
<evidence type="ECO:0000256" key="1">
    <source>
        <dbReference type="ARBA" id="ARBA00043985"/>
    </source>
</evidence>
<name>A0A920CWP2_9BACL</name>
<sequence length="226" mass="25476">MSIFQRLFRIGKANVNAAVDKLEDPVKIIDQVLRELDEDVEKVTAAVTSQMAVEKRFERELKEAEELVAKRESQARQALAAGNDDLAREALADKAKQVEKRDKLQESYDRAKATADKLRDQLRDLKNRVTEMKDQRSTLIAQAEAAKAQQKINSTMKGVGRNDVGATFSRMEEKIQKMHDEADAAFELANEDKSLDQKFEEQLKATKDNAIEDELAALKAELNGNK</sequence>
<evidence type="ECO:0000313" key="3">
    <source>
        <dbReference type="EMBL" id="GIP15455.1"/>
    </source>
</evidence>
<dbReference type="AlphaFoldDB" id="A0A920CWP2"/>
<dbReference type="PANTHER" id="PTHR31088:SF6">
    <property type="entry name" value="PHAGE SHOCK PROTEIN A"/>
    <property type="match status" value="1"/>
</dbReference>
<dbReference type="RefSeq" id="WP_213513659.1">
    <property type="nucleotide sequence ID" value="NZ_BOSE01000001.1"/>
</dbReference>
<evidence type="ECO:0000313" key="4">
    <source>
        <dbReference type="Proteomes" id="UP000683139"/>
    </source>
</evidence>
<organism evidence="3 4">
    <name type="scientific">Paenibacillus montaniterrae</name>
    <dbReference type="NCBI Taxonomy" id="429341"/>
    <lineage>
        <taxon>Bacteria</taxon>
        <taxon>Bacillati</taxon>
        <taxon>Bacillota</taxon>
        <taxon>Bacilli</taxon>
        <taxon>Bacillales</taxon>
        <taxon>Paenibacillaceae</taxon>
        <taxon>Paenibacillus</taxon>
    </lineage>
</organism>
<protein>
    <submittedName>
        <fullName evidence="3">Phage shock protein A</fullName>
    </submittedName>
</protein>
<reference evidence="3" key="1">
    <citation type="submission" date="2021-03" db="EMBL/GenBank/DDBJ databases">
        <title>Antimicrobial resistance genes in bacteria isolated from Japanese honey, and their potential for conferring macrolide and lincosamide resistance in the American foulbrood pathogen Paenibacillus larvae.</title>
        <authorList>
            <person name="Okamoto M."/>
            <person name="Kumagai M."/>
            <person name="Kanamori H."/>
            <person name="Takamatsu D."/>
        </authorList>
    </citation>
    <scope>NUCLEOTIDE SEQUENCE</scope>
    <source>
        <strain evidence="3">J40TS1</strain>
    </source>
</reference>
<feature type="coiled-coil region" evidence="2">
    <location>
        <begin position="54"/>
        <end position="149"/>
    </location>
</feature>
<evidence type="ECO:0000256" key="2">
    <source>
        <dbReference type="SAM" id="Coils"/>
    </source>
</evidence>
<accession>A0A920CWP2</accession>
<keyword evidence="4" id="KW-1185">Reference proteome</keyword>